<comment type="caution">
    <text evidence="2">The sequence shown here is derived from an EMBL/GenBank/DDBJ whole genome shotgun (WGS) entry which is preliminary data.</text>
</comment>
<dbReference type="RefSeq" id="WP_133397442.1">
    <property type="nucleotide sequence ID" value="NZ_SNAA01000014.1"/>
</dbReference>
<dbReference type="Proteomes" id="UP000295701">
    <property type="component" value="Unassembled WGS sequence"/>
</dbReference>
<dbReference type="AlphaFoldDB" id="A0A4R6AAJ3"/>
<evidence type="ECO:0000313" key="2">
    <source>
        <dbReference type="EMBL" id="TDL78123.1"/>
    </source>
</evidence>
<sequence length="207" mass="23376">MTPRILNDGLFFHPDGSSAMDVLKRLAEGTSNHRFDDPFAPAITETDEKIARLERQIRDAEWRVIALKNELERAKQRRVEQEAAQARFAETGEVDPILIPDCTKLAEADEAKRRAAIKDSLDFSLPTELKDAGWTQVGDARVTDYEIIVTIRKPRTDSAINVDLEAEKIVAKVKESVKPFAEEGSVYRLSLRERIAARPQQPREPPS</sequence>
<keyword evidence="1" id="KW-0175">Coiled coil</keyword>
<dbReference type="OrthoDB" id="7865731at2"/>
<gene>
    <name evidence="2" type="ORF">E2L08_12550</name>
</gene>
<keyword evidence="3" id="KW-1185">Reference proteome</keyword>
<evidence type="ECO:0000313" key="3">
    <source>
        <dbReference type="Proteomes" id="UP000295701"/>
    </source>
</evidence>
<protein>
    <submittedName>
        <fullName evidence="2">Uncharacterized protein</fullName>
    </submittedName>
</protein>
<dbReference type="EMBL" id="SNAA01000014">
    <property type="protein sequence ID" value="TDL78123.1"/>
    <property type="molecule type" value="Genomic_DNA"/>
</dbReference>
<evidence type="ECO:0000256" key="1">
    <source>
        <dbReference type="SAM" id="Coils"/>
    </source>
</evidence>
<reference evidence="2 3" key="1">
    <citation type="submission" date="2019-03" db="EMBL/GenBank/DDBJ databases">
        <title>Primorskyibacter sp. SS33 isolated from sediments.</title>
        <authorList>
            <person name="Xunke S."/>
        </authorList>
    </citation>
    <scope>NUCLEOTIDE SEQUENCE [LARGE SCALE GENOMIC DNA]</scope>
    <source>
        <strain evidence="2 3">SS33</strain>
    </source>
</reference>
<organism evidence="2 3">
    <name type="scientific">Palleronia sediminis</name>
    <dbReference type="NCBI Taxonomy" id="2547833"/>
    <lineage>
        <taxon>Bacteria</taxon>
        <taxon>Pseudomonadati</taxon>
        <taxon>Pseudomonadota</taxon>
        <taxon>Alphaproteobacteria</taxon>
        <taxon>Rhodobacterales</taxon>
        <taxon>Roseobacteraceae</taxon>
        <taxon>Palleronia</taxon>
    </lineage>
</organism>
<name>A0A4R6AAJ3_9RHOB</name>
<proteinExistence type="predicted"/>
<feature type="coiled-coil region" evidence="1">
    <location>
        <begin position="43"/>
        <end position="84"/>
    </location>
</feature>
<accession>A0A4R6AAJ3</accession>